<dbReference type="InterPro" id="IPR012336">
    <property type="entry name" value="Thioredoxin-like_fold"/>
</dbReference>
<reference evidence="2" key="1">
    <citation type="submission" date="2007-07" db="EMBL/GenBank/DDBJ databases">
        <title>PCAP assembly of the Caenorhabditis remanei genome.</title>
        <authorList>
            <consortium name="The Caenorhabditis remanei Sequencing Consortium"/>
            <person name="Wilson R.K."/>
        </authorList>
    </citation>
    <scope>NUCLEOTIDE SEQUENCE [LARGE SCALE GENOMIC DNA]</scope>
    <source>
        <strain evidence="2">PB4641</strain>
    </source>
</reference>
<dbReference type="InParanoid" id="E3NE71"/>
<dbReference type="HOGENOM" id="CLU_944112_0_0_1"/>
<name>E3NE71_CAERE</name>
<dbReference type="AlphaFoldDB" id="E3NE71"/>
<evidence type="ECO:0000259" key="1">
    <source>
        <dbReference type="Pfam" id="PF13905"/>
    </source>
</evidence>
<protein>
    <recommendedName>
        <fullName evidence="1">Thioredoxin-like fold domain-containing protein</fullName>
    </recommendedName>
</protein>
<organism evidence="3">
    <name type="scientific">Caenorhabditis remanei</name>
    <name type="common">Caenorhabditis vulgaris</name>
    <dbReference type="NCBI Taxonomy" id="31234"/>
    <lineage>
        <taxon>Eukaryota</taxon>
        <taxon>Metazoa</taxon>
        <taxon>Ecdysozoa</taxon>
        <taxon>Nematoda</taxon>
        <taxon>Chromadorea</taxon>
        <taxon>Rhabditida</taxon>
        <taxon>Rhabditina</taxon>
        <taxon>Rhabditomorpha</taxon>
        <taxon>Rhabditoidea</taxon>
        <taxon>Rhabditidae</taxon>
        <taxon>Peloderinae</taxon>
        <taxon>Caenorhabditis</taxon>
    </lineage>
</organism>
<feature type="domain" description="Thioredoxin-like fold" evidence="1">
    <location>
        <begin position="36"/>
        <end position="129"/>
    </location>
</feature>
<keyword evidence="3" id="KW-1185">Reference proteome</keyword>
<sequence>MSEKYGNLVLHIIEATETLTITKTTTGKEQLEDKMVAFVFTHGSPSYPGCEGFEKQIETFYEAIKANHSDFELVYIPAQIHRTPEDHHPKNYTFCLAKLRDCAFIQLAKNYGITIDNIPQILIIRANGDAVVRMTRWEFDENCEQPEELWDDWNEKFHDPDAPIQMRGEVKRGTQTDPEILKMLRDDEERRDMFKDWKQLAKNYGITIDNIPQILIIRANGDAVVRMTRWEFDENCEQPEELWDDWNEKFHDPDAPIQMRGEVMRGTQTDPDLLTIVSHDEERRGDLHFGIFFSS</sequence>
<dbReference type="Pfam" id="PF13905">
    <property type="entry name" value="Thioredoxin_8"/>
    <property type="match status" value="1"/>
</dbReference>
<dbReference type="Proteomes" id="UP000008281">
    <property type="component" value="Unassembled WGS sequence"/>
</dbReference>
<dbReference type="STRING" id="31234.E3NE71"/>
<evidence type="ECO:0000313" key="3">
    <source>
        <dbReference type="Proteomes" id="UP000008281"/>
    </source>
</evidence>
<dbReference type="Gene3D" id="3.40.30.10">
    <property type="entry name" value="Glutaredoxin"/>
    <property type="match status" value="1"/>
</dbReference>
<accession>E3NE71</accession>
<gene>
    <name evidence="2" type="ORF">CRE_04307</name>
</gene>
<evidence type="ECO:0000313" key="2">
    <source>
        <dbReference type="EMBL" id="EFO94313.1"/>
    </source>
</evidence>
<dbReference type="EMBL" id="DS268618">
    <property type="protein sequence ID" value="EFO94313.1"/>
    <property type="molecule type" value="Genomic_DNA"/>
</dbReference>
<proteinExistence type="predicted"/>